<gene>
    <name evidence="2" type="ORF">JF537_20245</name>
</gene>
<comment type="caution">
    <text evidence="2">The sequence shown here is derived from an EMBL/GenBank/DDBJ whole genome shotgun (WGS) entry which is preliminary data.</text>
</comment>
<dbReference type="SUPFAM" id="SSF89946">
    <property type="entry name" value="Hypothetical protein VC0424"/>
    <property type="match status" value="1"/>
</dbReference>
<dbReference type="Proteomes" id="UP000664578">
    <property type="component" value="Unassembled WGS sequence"/>
</dbReference>
<dbReference type="AlphaFoldDB" id="A0A8I1SNG4"/>
<dbReference type="InterPro" id="IPR036701">
    <property type="entry name" value="RraB-like_sf"/>
</dbReference>
<dbReference type="RefSeq" id="WP_206783154.1">
    <property type="nucleotide sequence ID" value="NZ_JAEMWV010000016.1"/>
</dbReference>
<evidence type="ECO:0000259" key="1">
    <source>
        <dbReference type="Pfam" id="PF06877"/>
    </source>
</evidence>
<sequence length="111" mass="12817">MNLSPEKFPKDEDGQVLKMLYKEGVDFNKPQNVDFFVAIPDKKSGEAVLKVLSDDGFNCELEQDDETKEWTCYCFVNMLLVHEDIVNIQKRLDEISQPYDGYSDGWAVMVE</sequence>
<accession>A0A8I1SNG4</accession>
<reference evidence="2" key="1">
    <citation type="submission" date="2020-12" db="EMBL/GenBank/DDBJ databases">
        <title>PHA producing bacteria isolated from mangrove.</title>
        <authorList>
            <person name="Zheng W."/>
            <person name="Yu S."/>
            <person name="Huang Y."/>
        </authorList>
    </citation>
    <scope>NUCLEOTIDE SEQUENCE</scope>
    <source>
        <strain evidence="2">GN22-4</strain>
    </source>
</reference>
<protein>
    <submittedName>
        <fullName evidence="2">Ribonuclease E inhibitor RraB</fullName>
    </submittedName>
</protein>
<dbReference type="EMBL" id="JAEMWV010000016">
    <property type="protein sequence ID" value="MBN8253862.1"/>
    <property type="molecule type" value="Genomic_DNA"/>
</dbReference>
<dbReference type="Pfam" id="PF06877">
    <property type="entry name" value="RraB"/>
    <property type="match status" value="1"/>
</dbReference>
<feature type="domain" description="Regulator of ribonuclease activity B" evidence="1">
    <location>
        <begin position="11"/>
        <end position="107"/>
    </location>
</feature>
<proteinExistence type="predicted"/>
<name>A0A8I1SNG4_9BACI</name>
<organism evidence="2 3">
    <name type="scientific">Priestia flexa</name>
    <dbReference type="NCBI Taxonomy" id="86664"/>
    <lineage>
        <taxon>Bacteria</taxon>
        <taxon>Bacillati</taxon>
        <taxon>Bacillota</taxon>
        <taxon>Bacilli</taxon>
        <taxon>Bacillales</taxon>
        <taxon>Bacillaceae</taxon>
        <taxon>Priestia</taxon>
    </lineage>
</organism>
<dbReference type="InterPro" id="IPR009671">
    <property type="entry name" value="RraB_dom"/>
</dbReference>
<dbReference type="Gene3D" id="3.30.70.970">
    <property type="entry name" value="RraB-like"/>
    <property type="match status" value="1"/>
</dbReference>
<evidence type="ECO:0000313" key="2">
    <source>
        <dbReference type="EMBL" id="MBN8253862.1"/>
    </source>
</evidence>
<evidence type="ECO:0000313" key="3">
    <source>
        <dbReference type="Proteomes" id="UP000664578"/>
    </source>
</evidence>